<name>A0A9N9XMX5_PHYSR</name>
<organism evidence="1 2">
    <name type="scientific">Phyllotreta striolata</name>
    <name type="common">Striped flea beetle</name>
    <name type="synonym">Crioceris striolata</name>
    <dbReference type="NCBI Taxonomy" id="444603"/>
    <lineage>
        <taxon>Eukaryota</taxon>
        <taxon>Metazoa</taxon>
        <taxon>Ecdysozoa</taxon>
        <taxon>Arthropoda</taxon>
        <taxon>Hexapoda</taxon>
        <taxon>Insecta</taxon>
        <taxon>Pterygota</taxon>
        <taxon>Neoptera</taxon>
        <taxon>Endopterygota</taxon>
        <taxon>Coleoptera</taxon>
        <taxon>Polyphaga</taxon>
        <taxon>Cucujiformia</taxon>
        <taxon>Chrysomeloidea</taxon>
        <taxon>Chrysomelidae</taxon>
        <taxon>Galerucinae</taxon>
        <taxon>Alticini</taxon>
        <taxon>Phyllotreta</taxon>
    </lineage>
</organism>
<dbReference type="EMBL" id="OU900108">
    <property type="protein sequence ID" value="CAG9858125.1"/>
    <property type="molecule type" value="Genomic_DNA"/>
</dbReference>
<proteinExistence type="predicted"/>
<gene>
    <name evidence="1" type="ORF">PHYEVI_LOCUS4516</name>
</gene>
<protein>
    <submittedName>
        <fullName evidence="1">Uncharacterized protein</fullName>
    </submittedName>
</protein>
<accession>A0A9N9XMX5</accession>
<evidence type="ECO:0000313" key="2">
    <source>
        <dbReference type="Proteomes" id="UP001153712"/>
    </source>
</evidence>
<reference evidence="1" key="1">
    <citation type="submission" date="2022-01" db="EMBL/GenBank/DDBJ databases">
        <authorList>
            <person name="King R."/>
        </authorList>
    </citation>
    <scope>NUCLEOTIDE SEQUENCE</scope>
</reference>
<dbReference type="Proteomes" id="UP001153712">
    <property type="component" value="Chromosome 15"/>
</dbReference>
<sequence length="78" mass="9748">MLKLRYDTEYGSRYQYLLAPATKFYLDYSTLDTRDAFEPARYRYWYPHYWPSHLLEYIPTEHSLRKLRVKNNLYDLRT</sequence>
<keyword evidence="2" id="KW-1185">Reference proteome</keyword>
<dbReference type="OrthoDB" id="6693714at2759"/>
<dbReference type="AlphaFoldDB" id="A0A9N9XMX5"/>
<evidence type="ECO:0000313" key="1">
    <source>
        <dbReference type="EMBL" id="CAG9858125.1"/>
    </source>
</evidence>